<dbReference type="Proteomes" id="UP000790347">
    <property type="component" value="Unassembled WGS sequence"/>
</dbReference>
<evidence type="ECO:0000313" key="2">
    <source>
        <dbReference type="Proteomes" id="UP000790347"/>
    </source>
</evidence>
<dbReference type="EMBL" id="ASGP02000001">
    <property type="protein sequence ID" value="KAH9527367.1"/>
    <property type="molecule type" value="Genomic_DNA"/>
</dbReference>
<dbReference type="AlphaFoldDB" id="A0A922LB43"/>
<gene>
    <name evidence="1" type="ORF">DERF_001387</name>
</gene>
<organism evidence="1 2">
    <name type="scientific">Dermatophagoides farinae</name>
    <name type="common">American house dust mite</name>
    <dbReference type="NCBI Taxonomy" id="6954"/>
    <lineage>
        <taxon>Eukaryota</taxon>
        <taxon>Metazoa</taxon>
        <taxon>Ecdysozoa</taxon>
        <taxon>Arthropoda</taxon>
        <taxon>Chelicerata</taxon>
        <taxon>Arachnida</taxon>
        <taxon>Acari</taxon>
        <taxon>Acariformes</taxon>
        <taxon>Sarcoptiformes</taxon>
        <taxon>Astigmata</taxon>
        <taxon>Psoroptidia</taxon>
        <taxon>Analgoidea</taxon>
        <taxon>Pyroglyphidae</taxon>
        <taxon>Dermatophagoidinae</taxon>
        <taxon>Dermatophagoides</taxon>
    </lineage>
</organism>
<proteinExistence type="predicted"/>
<reference evidence="1" key="2">
    <citation type="journal article" date="2022" name="Res Sq">
        <title>Comparative Genomics Reveals Insights into the Divergent Evolution of Astigmatic Mites and Household Pest Adaptations.</title>
        <authorList>
            <person name="Xiong Q."/>
            <person name="Wan A.T.-Y."/>
            <person name="Liu X.-Y."/>
            <person name="Fung C.S.-H."/>
            <person name="Xiao X."/>
            <person name="Malainual N."/>
            <person name="Hou J."/>
            <person name="Wang L."/>
            <person name="Wang M."/>
            <person name="Yang K."/>
            <person name="Cui Y."/>
            <person name="Leung E."/>
            <person name="Nong W."/>
            <person name="Shin S.-K."/>
            <person name="Au S."/>
            <person name="Jeong K.Y."/>
            <person name="Chew F.T."/>
            <person name="Hui J."/>
            <person name="Leung T.F."/>
            <person name="Tungtrongchitr A."/>
            <person name="Zhong N."/>
            <person name="Liu Z."/>
            <person name="Tsui S."/>
        </authorList>
    </citation>
    <scope>NUCLEOTIDE SEQUENCE</scope>
    <source>
        <strain evidence="1">Derf</strain>
        <tissue evidence="1">Whole organism</tissue>
    </source>
</reference>
<name>A0A922LB43_DERFA</name>
<accession>A0A922LB43</accession>
<protein>
    <submittedName>
        <fullName evidence="1">Uncharacterized protein</fullName>
    </submittedName>
</protein>
<evidence type="ECO:0000313" key="1">
    <source>
        <dbReference type="EMBL" id="KAH9527367.1"/>
    </source>
</evidence>
<reference evidence="1" key="1">
    <citation type="submission" date="2013-05" db="EMBL/GenBank/DDBJ databases">
        <authorList>
            <person name="Yim A.K.Y."/>
            <person name="Chan T.F."/>
            <person name="Ji K.M."/>
            <person name="Liu X.Y."/>
            <person name="Zhou J.W."/>
            <person name="Li R.Q."/>
            <person name="Yang K.Y."/>
            <person name="Li J."/>
            <person name="Li M."/>
            <person name="Law P.T.W."/>
            <person name="Wu Y.L."/>
            <person name="Cai Z.L."/>
            <person name="Qin H."/>
            <person name="Bao Y."/>
            <person name="Leung R.K.K."/>
            <person name="Ng P.K.S."/>
            <person name="Zou J."/>
            <person name="Zhong X.J."/>
            <person name="Ran P.X."/>
            <person name="Zhong N.S."/>
            <person name="Liu Z.G."/>
            <person name="Tsui S.K.W."/>
        </authorList>
    </citation>
    <scope>NUCLEOTIDE SEQUENCE</scope>
    <source>
        <strain evidence="1">Derf</strain>
        <tissue evidence="1">Whole organism</tissue>
    </source>
</reference>
<sequence length="66" mass="7615">MISIGVGVGWFPIRTKASKQMICGLDKPLAHIRITNKLIETNFFLLFVDNGVENYEIQKYHEYVDV</sequence>
<comment type="caution">
    <text evidence="1">The sequence shown here is derived from an EMBL/GenBank/DDBJ whole genome shotgun (WGS) entry which is preliminary data.</text>
</comment>
<keyword evidence="2" id="KW-1185">Reference proteome</keyword>